<dbReference type="RefSeq" id="WP_008845530.1">
    <property type="nucleotide sequence ID" value="NZ_BAEN01000059.1"/>
</dbReference>
<comment type="subcellular location">
    <subcellularLocation>
        <location evidence="6">Cell membrane</location>
        <topology evidence="6">Multi-pass membrane protein</topology>
    </subcellularLocation>
    <subcellularLocation>
        <location evidence="1">Membrane</location>
        <topology evidence="1">Multi-pass membrane protein</topology>
    </subcellularLocation>
</comment>
<dbReference type="GO" id="GO:0005886">
    <property type="term" value="C:plasma membrane"/>
    <property type="evidence" value="ECO:0007669"/>
    <property type="project" value="UniProtKB-SubCell"/>
</dbReference>
<gene>
    <name evidence="7" type="ORF">GLIP_3104</name>
</gene>
<evidence type="ECO:0000256" key="5">
    <source>
        <dbReference type="ARBA" id="ARBA00023136"/>
    </source>
</evidence>
<keyword evidence="5 6" id="KW-0472">Membrane</keyword>
<proteinExistence type="inferred from homology"/>
<keyword evidence="8" id="KW-1185">Reference proteome</keyword>
<name>K6YWW5_9ALTE</name>
<feature type="transmembrane region" description="Helical" evidence="6">
    <location>
        <begin position="85"/>
        <end position="103"/>
    </location>
</feature>
<dbReference type="PANTHER" id="PTHR43483">
    <property type="entry name" value="MEMBRANE TRANSPORTER PROTEIN HI_0806-RELATED"/>
    <property type="match status" value="1"/>
</dbReference>
<evidence type="ECO:0000256" key="2">
    <source>
        <dbReference type="ARBA" id="ARBA00009142"/>
    </source>
</evidence>
<evidence type="ECO:0000256" key="6">
    <source>
        <dbReference type="RuleBase" id="RU363041"/>
    </source>
</evidence>
<comment type="similarity">
    <text evidence="2 6">Belongs to the 4-toluene sulfonate uptake permease (TSUP) (TC 2.A.102) family.</text>
</comment>
<feature type="transmembrane region" description="Helical" evidence="6">
    <location>
        <begin position="184"/>
        <end position="206"/>
    </location>
</feature>
<dbReference type="EMBL" id="BAEN01000059">
    <property type="protein sequence ID" value="GAC15725.1"/>
    <property type="molecule type" value="Genomic_DNA"/>
</dbReference>
<evidence type="ECO:0000313" key="8">
    <source>
        <dbReference type="Proteomes" id="UP000006334"/>
    </source>
</evidence>
<evidence type="ECO:0000256" key="4">
    <source>
        <dbReference type="ARBA" id="ARBA00022989"/>
    </source>
</evidence>
<keyword evidence="6" id="KW-1003">Cell membrane</keyword>
<dbReference type="PANTHER" id="PTHR43483:SF3">
    <property type="entry name" value="MEMBRANE TRANSPORTER PROTEIN HI_0806-RELATED"/>
    <property type="match status" value="1"/>
</dbReference>
<dbReference type="Proteomes" id="UP000006334">
    <property type="component" value="Unassembled WGS sequence"/>
</dbReference>
<dbReference type="OrthoDB" id="457670at2"/>
<dbReference type="eggNOG" id="COG0730">
    <property type="taxonomic scope" value="Bacteria"/>
</dbReference>
<dbReference type="AlphaFoldDB" id="K6YWW5"/>
<sequence>MEIELLWFVLTLCFAGAVAGITAGLFGNGGGFVVVPALLAVFPFFTPNSDELVKVAIGTSLASIVVSSARSVMAHRRRGAVDFDVLKSWSIWIILGVLGGIAIANHTSSVGLTIVFAAGVLLYSIYFLFPDFVVRPGVSFSMPSGIGKATLAFVLGGFSALLGIGGGTPTVITMVMCRRTIQQAVATAAGVGCLIGLPGALGFLFMENSSPANMPFGTVGYINLPALIAISIGSILTAPYGASMAHSFSEKKLKRLFGIYLVIVSTAMFIKVLA</sequence>
<feature type="transmembrane region" description="Helical" evidence="6">
    <location>
        <begin position="218"/>
        <end position="241"/>
    </location>
</feature>
<evidence type="ECO:0000313" key="7">
    <source>
        <dbReference type="EMBL" id="GAC15725.1"/>
    </source>
</evidence>
<reference evidence="7 8" key="1">
    <citation type="journal article" date="2017" name="Antonie Van Leeuwenhoek">
        <title>Rhizobium rhizosphaerae sp. nov., a novel species isolated from rice rhizosphere.</title>
        <authorList>
            <person name="Zhao J.J."/>
            <person name="Zhang J."/>
            <person name="Zhang R.J."/>
            <person name="Zhang C.W."/>
            <person name="Yin H.Q."/>
            <person name="Zhang X.X."/>
        </authorList>
    </citation>
    <scope>NUCLEOTIDE SEQUENCE [LARGE SCALE GENOMIC DNA]</scope>
    <source>
        <strain evidence="7 8">E3</strain>
    </source>
</reference>
<dbReference type="InterPro" id="IPR002781">
    <property type="entry name" value="TM_pro_TauE-like"/>
</dbReference>
<feature type="transmembrane region" description="Helical" evidence="6">
    <location>
        <begin position="149"/>
        <end position="172"/>
    </location>
</feature>
<dbReference type="Pfam" id="PF01925">
    <property type="entry name" value="TauE"/>
    <property type="match status" value="1"/>
</dbReference>
<protein>
    <recommendedName>
        <fullName evidence="6">Probable membrane transporter protein</fullName>
    </recommendedName>
</protein>
<feature type="transmembrane region" description="Helical" evidence="6">
    <location>
        <begin position="253"/>
        <end position="273"/>
    </location>
</feature>
<accession>K6YWW5</accession>
<comment type="caution">
    <text evidence="7">The sequence shown here is derived from an EMBL/GenBank/DDBJ whole genome shotgun (WGS) entry which is preliminary data.</text>
</comment>
<keyword evidence="4 6" id="KW-1133">Transmembrane helix</keyword>
<evidence type="ECO:0000256" key="1">
    <source>
        <dbReference type="ARBA" id="ARBA00004141"/>
    </source>
</evidence>
<feature type="transmembrane region" description="Helical" evidence="6">
    <location>
        <begin position="110"/>
        <end position="129"/>
    </location>
</feature>
<keyword evidence="3 6" id="KW-0812">Transmembrane</keyword>
<evidence type="ECO:0000256" key="3">
    <source>
        <dbReference type="ARBA" id="ARBA00022692"/>
    </source>
</evidence>
<dbReference type="STRING" id="1127673.GLIP_3104"/>
<organism evidence="7 8">
    <name type="scientific">Aliiglaciecola lipolytica E3</name>
    <dbReference type="NCBI Taxonomy" id="1127673"/>
    <lineage>
        <taxon>Bacteria</taxon>
        <taxon>Pseudomonadati</taxon>
        <taxon>Pseudomonadota</taxon>
        <taxon>Gammaproteobacteria</taxon>
        <taxon>Alteromonadales</taxon>
        <taxon>Alteromonadaceae</taxon>
        <taxon>Aliiglaciecola</taxon>
    </lineage>
</organism>